<dbReference type="Pfam" id="PF18906">
    <property type="entry name" value="Phage_tube_2"/>
    <property type="match status" value="1"/>
</dbReference>
<dbReference type="EMBL" id="SWJZ01000005">
    <property type="protein sequence ID" value="TKD26440.1"/>
    <property type="molecule type" value="Genomic_DNA"/>
</dbReference>
<dbReference type="Proteomes" id="UP000310597">
    <property type="component" value="Unassembled WGS sequence"/>
</dbReference>
<dbReference type="RefSeq" id="WP_136904456.1">
    <property type="nucleotide sequence ID" value="NZ_SWJZ01000005.1"/>
</dbReference>
<comment type="caution">
    <text evidence="1">The sequence shown here is derived from an EMBL/GenBank/DDBJ whole genome shotgun (WGS) entry which is preliminary data.</text>
</comment>
<dbReference type="InterPro" id="IPR044000">
    <property type="entry name" value="Phage_tube_2"/>
</dbReference>
<evidence type="ECO:0000313" key="2">
    <source>
        <dbReference type="Proteomes" id="UP000310597"/>
    </source>
</evidence>
<dbReference type="AlphaFoldDB" id="A0A4U1K3B8"/>
<proteinExistence type="predicted"/>
<name>A0A4U1K3B8_RHOCA</name>
<accession>A0A4U1K3B8</accession>
<protein>
    <submittedName>
        <fullName evidence="1">Uncharacterized protein</fullName>
    </submittedName>
</protein>
<evidence type="ECO:0000313" key="1">
    <source>
        <dbReference type="EMBL" id="TKD26440.1"/>
    </source>
</evidence>
<dbReference type="OrthoDB" id="7325655at2"/>
<sequence length="312" mass="33777">MAIYWNSKVLLFKIEAAYGTDPTPTGALNAILATQIRLSPMEGQDKSRELELPYHGAQATIPTDLHMKLAFRVEAKGSGTKGTVPAFGPLLRACGMAETIIATTSVTYNPISSGHEAGTFYLWIGSTLYKMKGSRGTATLHVDKQDIPYFEFDFTGLFTVASEVVRATPDLAAQLANKPKVANSANTPTFLINSVAFVMRSFAWRFANSVEPRFLIGSESAEITGRDDAVDTTVEAVPVTTFNPYQLSIDQTTMPLSLVHGTAAGKIMTVNLPALQLQRTTSLENQQNIVEWPLKGLALPVNGNDQGTIVFT</sequence>
<organism evidence="1 2">
    <name type="scientific">Rhodobacter capsulatus</name>
    <name type="common">Rhodopseudomonas capsulata</name>
    <dbReference type="NCBI Taxonomy" id="1061"/>
    <lineage>
        <taxon>Bacteria</taxon>
        <taxon>Pseudomonadati</taxon>
        <taxon>Pseudomonadota</taxon>
        <taxon>Alphaproteobacteria</taxon>
        <taxon>Rhodobacterales</taxon>
        <taxon>Rhodobacter group</taxon>
        <taxon>Rhodobacter</taxon>
    </lineage>
</organism>
<reference evidence="1 2" key="1">
    <citation type="submission" date="2019-04" db="EMBL/GenBank/DDBJ databases">
        <title>Draft Whole-Genome sequence of the purple photosynthetic bacterium Rhodobacter capsulatus SP108 with an indigenous class A beta-lactamase.</title>
        <authorList>
            <person name="Robertson S."/>
            <person name="Meyer T.E."/>
            <person name="Kyndt J.A."/>
        </authorList>
    </citation>
    <scope>NUCLEOTIDE SEQUENCE [LARGE SCALE GENOMIC DNA]</scope>
    <source>
        <strain evidence="1 2">SP108</strain>
    </source>
</reference>
<gene>
    <name evidence="1" type="ORF">FBT96_00550</name>
</gene>